<evidence type="ECO:0000256" key="2">
    <source>
        <dbReference type="SAM" id="SignalP"/>
    </source>
</evidence>
<dbReference type="AlphaFoldDB" id="A0A182I7C6"/>
<accession>A0A182I7C6</accession>
<dbReference type="EMBL" id="APCN01003380">
    <property type="status" value="NOT_ANNOTATED_CDS"/>
    <property type="molecule type" value="Genomic_DNA"/>
</dbReference>
<keyword evidence="2" id="KW-0732">Signal</keyword>
<dbReference type="Proteomes" id="UP000075840">
    <property type="component" value="Unassembled WGS sequence"/>
</dbReference>
<feature type="compositionally biased region" description="Acidic residues" evidence="1">
    <location>
        <begin position="59"/>
        <end position="79"/>
    </location>
</feature>
<evidence type="ECO:0000313" key="4">
    <source>
        <dbReference type="Proteomes" id="UP000075840"/>
    </source>
</evidence>
<keyword evidence="4" id="KW-1185">Reference proteome</keyword>
<dbReference type="VEuPathDB" id="VectorBase:AARA21_004451"/>
<evidence type="ECO:0000256" key="1">
    <source>
        <dbReference type="SAM" id="MobiDB-lite"/>
    </source>
</evidence>
<dbReference type="EnsemblMetazoa" id="AARA009480-RA">
    <property type="protein sequence ID" value="AARA009480-PA"/>
    <property type="gene ID" value="AARA009480"/>
</dbReference>
<sequence length="189" mass="19978">MKNSTRTAVWLCLALLAITTAPSAVLSDEGDEQEQEAHTTQEAQVVQEEQATAPTPEANGEEGVGEGEATDTDGEEAAETDGANPGGMFVMQPINILLAPTACKPGYRVDHKDKCRPTLWICVIGLVVCVSAGVVVDYYEDEGSANGPPTTSIVPQLIIGMRALFDAPIVCPDGTVLDHKGVCRRPMGR</sequence>
<proteinExistence type="predicted"/>
<organism evidence="3 4">
    <name type="scientific">Anopheles arabiensis</name>
    <name type="common">Mosquito</name>
    <dbReference type="NCBI Taxonomy" id="7173"/>
    <lineage>
        <taxon>Eukaryota</taxon>
        <taxon>Metazoa</taxon>
        <taxon>Ecdysozoa</taxon>
        <taxon>Arthropoda</taxon>
        <taxon>Hexapoda</taxon>
        <taxon>Insecta</taxon>
        <taxon>Pterygota</taxon>
        <taxon>Neoptera</taxon>
        <taxon>Endopterygota</taxon>
        <taxon>Diptera</taxon>
        <taxon>Nematocera</taxon>
        <taxon>Culicoidea</taxon>
        <taxon>Culicidae</taxon>
        <taxon>Anophelinae</taxon>
        <taxon>Anopheles</taxon>
    </lineage>
</organism>
<feature type="compositionally biased region" description="Low complexity" evidence="1">
    <location>
        <begin position="38"/>
        <end position="53"/>
    </location>
</feature>
<dbReference type="VEuPathDB" id="VectorBase:AARA009480"/>
<feature type="chain" id="PRO_5043568130" evidence="2">
    <location>
        <begin position="28"/>
        <end position="189"/>
    </location>
</feature>
<name>A0A182I7C6_ANOAR</name>
<feature type="region of interest" description="Disordered" evidence="1">
    <location>
        <begin position="26"/>
        <end position="85"/>
    </location>
</feature>
<evidence type="ECO:0000313" key="3">
    <source>
        <dbReference type="EnsemblMetazoa" id="AARA009480-PA"/>
    </source>
</evidence>
<reference evidence="3" key="1">
    <citation type="submission" date="2022-08" db="UniProtKB">
        <authorList>
            <consortium name="EnsemblMetazoa"/>
        </authorList>
    </citation>
    <scope>IDENTIFICATION</scope>
    <source>
        <strain evidence="3">Dongola</strain>
    </source>
</reference>
<protein>
    <submittedName>
        <fullName evidence="3">Uncharacterized protein</fullName>
    </submittedName>
</protein>
<feature type="signal peptide" evidence="2">
    <location>
        <begin position="1"/>
        <end position="27"/>
    </location>
</feature>